<feature type="region of interest" description="Disordered" evidence="5">
    <location>
        <begin position="67"/>
        <end position="116"/>
    </location>
</feature>
<feature type="compositionally biased region" description="Polar residues" evidence="5">
    <location>
        <begin position="105"/>
        <end position="114"/>
    </location>
</feature>
<dbReference type="SUPFAM" id="SSF47095">
    <property type="entry name" value="HMG-box"/>
    <property type="match status" value="1"/>
</dbReference>
<accession>I7CDW8</accession>
<organism evidence="7">
    <name type="scientific">Leucosolenia complicata</name>
    <dbReference type="NCBI Taxonomy" id="433461"/>
    <lineage>
        <taxon>Eukaryota</taxon>
        <taxon>Metazoa</taxon>
        <taxon>Porifera</taxon>
        <taxon>Calcarea</taxon>
        <taxon>Calcaronea</taxon>
        <taxon>Leucosolenida</taxon>
        <taxon>Leucosoleniidae</taxon>
        <taxon>Leucosolenia</taxon>
    </lineage>
</organism>
<dbReference type="InterPro" id="IPR036910">
    <property type="entry name" value="HMG_box_dom_sf"/>
</dbReference>
<dbReference type="PANTHER" id="PTHR10270:SF324">
    <property type="entry name" value="SOX DOMAIN-CONTAINING PROTEIN DICHAETE-RELATED"/>
    <property type="match status" value="1"/>
</dbReference>
<dbReference type="GO" id="GO:0005634">
    <property type="term" value="C:nucleus"/>
    <property type="evidence" value="ECO:0007669"/>
    <property type="project" value="UniProtKB-SubCell"/>
</dbReference>
<feature type="domain" description="HMG box" evidence="6">
    <location>
        <begin position="8"/>
        <end position="76"/>
    </location>
</feature>
<dbReference type="SMART" id="SM00398">
    <property type="entry name" value="HMG"/>
    <property type="match status" value="1"/>
</dbReference>
<dbReference type="InterPro" id="IPR050140">
    <property type="entry name" value="SRY-related_HMG-box_TF-like"/>
</dbReference>
<evidence type="ECO:0000259" key="6">
    <source>
        <dbReference type="PROSITE" id="PS50118"/>
    </source>
</evidence>
<evidence type="ECO:0000256" key="2">
    <source>
        <dbReference type="ARBA" id="ARBA00023125"/>
    </source>
</evidence>
<dbReference type="InterPro" id="IPR009071">
    <property type="entry name" value="HMG_box_dom"/>
</dbReference>
<protein>
    <submittedName>
        <fullName evidence="7">SoxB</fullName>
    </submittedName>
</protein>
<feature type="DNA-binding region" description="HMG box" evidence="4">
    <location>
        <begin position="8"/>
        <end position="76"/>
    </location>
</feature>
<evidence type="ECO:0000313" key="7">
    <source>
        <dbReference type="EMBL" id="AFO66690.1"/>
    </source>
</evidence>
<reference evidence="7" key="1">
    <citation type="journal article" date="2012" name="Evodevo">
        <title>Genome-wide analysis of the sox family in the calcareous sponge Sycon ciliatum: multiple genes with unique expression patterns.</title>
        <authorList>
            <person name="Fortunato S."/>
            <person name="Adamski M."/>
            <person name="Bergum B."/>
            <person name="Guder C."/>
            <person name="Jordal S."/>
            <person name="Leininger S."/>
            <person name="Zwafink C."/>
            <person name="Rapp H.T."/>
            <person name="Adamska M."/>
        </authorList>
    </citation>
    <scope>NUCLEOTIDE SEQUENCE</scope>
</reference>
<evidence type="ECO:0000256" key="3">
    <source>
        <dbReference type="ARBA" id="ARBA00023242"/>
    </source>
</evidence>
<comment type="subcellular location">
    <subcellularLocation>
        <location evidence="1">Nucleus</location>
    </subcellularLocation>
</comment>
<dbReference type="CDD" id="cd22028">
    <property type="entry name" value="HMG-box_SoxA_SoxB_SoxG"/>
    <property type="match status" value="1"/>
</dbReference>
<evidence type="ECO:0000256" key="4">
    <source>
        <dbReference type="PROSITE-ProRule" id="PRU00267"/>
    </source>
</evidence>
<keyword evidence="2 4" id="KW-0238">DNA-binding</keyword>
<feature type="compositionally biased region" description="Basic and acidic residues" evidence="5">
    <location>
        <begin position="67"/>
        <end position="77"/>
    </location>
</feature>
<dbReference type="PANTHER" id="PTHR10270">
    <property type="entry name" value="SOX TRANSCRIPTION FACTOR"/>
    <property type="match status" value="1"/>
</dbReference>
<dbReference type="FunFam" id="1.10.30.10:FF:000002">
    <property type="entry name" value="transcription factor Sox-2"/>
    <property type="match status" value="1"/>
</dbReference>
<dbReference type="Gene3D" id="1.10.30.10">
    <property type="entry name" value="High mobility group box domain"/>
    <property type="match status" value="1"/>
</dbReference>
<feature type="region of interest" description="Disordered" evidence="5">
    <location>
        <begin position="150"/>
        <end position="170"/>
    </location>
</feature>
<sequence>MAVDQTHIKRPMNAFMVWSRDKRKELATQNPKMHNSEISVRLGDEWKSLAEQDKAPFIEEARRLRAQHQADHPDYKYRPRRKPKPPMGPSSRMPMSNRSDEMEGSPSSPGTVLHSSRYHPYSLSRHHNSVDTPTVAVGTLARAGSATFSFGSTSEWQSNSSSRTGSTGSQVDVRLQRASASMPNLHSAQTVYQPAAPIQHHVVPQQFIRVQMPDERMAPAPTVLNCGSPGATASLMASVPGYQTFAYMSTAAKPDIPVAQPTFVMAANPALPAPGTVVQYAQQRPLPGHIEQPQVTYVILPNKAG</sequence>
<dbReference type="PROSITE" id="PS50118">
    <property type="entry name" value="HMG_BOX_2"/>
    <property type="match status" value="1"/>
</dbReference>
<dbReference type="Pfam" id="PF00505">
    <property type="entry name" value="HMG_box"/>
    <property type="match status" value="1"/>
</dbReference>
<dbReference type="GO" id="GO:0000122">
    <property type="term" value="P:negative regulation of transcription by RNA polymerase II"/>
    <property type="evidence" value="ECO:0007669"/>
    <property type="project" value="TreeGrafter"/>
</dbReference>
<dbReference type="GO" id="GO:0000978">
    <property type="term" value="F:RNA polymerase II cis-regulatory region sequence-specific DNA binding"/>
    <property type="evidence" value="ECO:0007669"/>
    <property type="project" value="TreeGrafter"/>
</dbReference>
<feature type="compositionally biased region" description="Low complexity" evidence="5">
    <location>
        <begin position="158"/>
        <end position="169"/>
    </location>
</feature>
<dbReference type="GO" id="GO:0030154">
    <property type="term" value="P:cell differentiation"/>
    <property type="evidence" value="ECO:0007669"/>
    <property type="project" value="TreeGrafter"/>
</dbReference>
<evidence type="ECO:0000256" key="5">
    <source>
        <dbReference type="SAM" id="MobiDB-lite"/>
    </source>
</evidence>
<proteinExistence type="evidence at transcript level"/>
<evidence type="ECO:0000256" key="1">
    <source>
        <dbReference type="ARBA" id="ARBA00004123"/>
    </source>
</evidence>
<dbReference type="EMBL" id="JX171154">
    <property type="protein sequence ID" value="AFO66690.1"/>
    <property type="molecule type" value="mRNA"/>
</dbReference>
<keyword evidence="3 4" id="KW-0539">Nucleus</keyword>
<name>I7CDW8_9METZ</name>
<dbReference type="AlphaFoldDB" id="I7CDW8"/>
<dbReference type="GO" id="GO:0001228">
    <property type="term" value="F:DNA-binding transcription activator activity, RNA polymerase II-specific"/>
    <property type="evidence" value="ECO:0007669"/>
    <property type="project" value="TreeGrafter"/>
</dbReference>